<keyword evidence="1" id="KW-1133">Transmembrane helix</keyword>
<dbReference type="RefSeq" id="WP_012958770.1">
    <property type="nucleotide sequence ID" value="NZ_CP117835.1"/>
</dbReference>
<comment type="caution">
    <text evidence="2">The sequence shown here is derived from an EMBL/GenBank/DDBJ whole genome shotgun (WGS) entry which is preliminary data.</text>
</comment>
<evidence type="ECO:0000313" key="3">
    <source>
        <dbReference type="Proteomes" id="UP001285636"/>
    </source>
</evidence>
<sequence>MKRGLNIIWLIFSGAFVLLFSLWMSGPGIAETNEPTYRLYFMIPFLVWLIGVFIQFYYKHFLFGFFVTLGATFFYVSLVIQAALL</sequence>
<evidence type="ECO:0000256" key="1">
    <source>
        <dbReference type="SAM" id="Phobius"/>
    </source>
</evidence>
<protein>
    <submittedName>
        <fullName evidence="2">Uncharacterized protein</fullName>
    </submittedName>
</protein>
<feature type="transmembrane region" description="Helical" evidence="1">
    <location>
        <begin position="7"/>
        <end position="25"/>
    </location>
</feature>
<feature type="transmembrane region" description="Helical" evidence="1">
    <location>
        <begin position="61"/>
        <end position="84"/>
    </location>
</feature>
<dbReference type="Proteomes" id="UP001285636">
    <property type="component" value="Unassembled WGS sequence"/>
</dbReference>
<dbReference type="AlphaFoldDB" id="A0AAJ2KT66"/>
<organism evidence="2 3">
    <name type="scientific">Alkalihalophilus pseudofirmus</name>
    <name type="common">Bacillus pseudofirmus</name>
    <dbReference type="NCBI Taxonomy" id="79885"/>
    <lineage>
        <taxon>Bacteria</taxon>
        <taxon>Bacillati</taxon>
        <taxon>Bacillota</taxon>
        <taxon>Bacilli</taxon>
        <taxon>Bacillales</taxon>
        <taxon>Bacillaceae</taxon>
        <taxon>Alkalihalophilus</taxon>
    </lineage>
</organism>
<evidence type="ECO:0000313" key="2">
    <source>
        <dbReference type="EMBL" id="MDV2884592.1"/>
    </source>
</evidence>
<reference evidence="2" key="1">
    <citation type="submission" date="2023-10" db="EMBL/GenBank/DDBJ databases">
        <title>Screening of Alkalihalophilus pseudofirmusBZ-TG-HK211 and Its Alleviation of Salt Stress on Rapeseed Growth.</title>
        <authorList>
            <person name="Zhao B."/>
            <person name="Guo T."/>
        </authorList>
    </citation>
    <scope>NUCLEOTIDE SEQUENCE</scope>
    <source>
        <strain evidence="2">BZ-TG-HK211</strain>
    </source>
</reference>
<proteinExistence type="predicted"/>
<keyword evidence="1" id="KW-0472">Membrane</keyword>
<feature type="transmembrane region" description="Helical" evidence="1">
    <location>
        <begin position="37"/>
        <end position="54"/>
    </location>
</feature>
<gene>
    <name evidence="2" type="ORF">RYX45_05335</name>
</gene>
<accession>A0AAJ2KT66</accession>
<dbReference type="EMBL" id="JAWJAY010000001">
    <property type="protein sequence ID" value="MDV2884592.1"/>
    <property type="molecule type" value="Genomic_DNA"/>
</dbReference>
<name>A0AAJ2KT66_ALKPS</name>
<keyword evidence="1" id="KW-0812">Transmembrane</keyword>